<feature type="compositionally biased region" description="Basic and acidic residues" evidence="1">
    <location>
        <begin position="1"/>
        <end position="10"/>
    </location>
</feature>
<evidence type="ECO:0000313" key="4">
    <source>
        <dbReference type="Proteomes" id="UP000324222"/>
    </source>
</evidence>
<dbReference type="Proteomes" id="UP000324222">
    <property type="component" value="Unassembled WGS sequence"/>
</dbReference>
<evidence type="ECO:0000313" key="3">
    <source>
        <dbReference type="EMBL" id="MPC81674.1"/>
    </source>
</evidence>
<dbReference type="EMBL" id="VSRR010057633">
    <property type="protein sequence ID" value="MPC81674.1"/>
    <property type="molecule type" value="Genomic_DNA"/>
</dbReference>
<name>A0A5B7IN88_PORTR</name>
<dbReference type="InterPro" id="IPR021887">
    <property type="entry name" value="DAB2P_C"/>
</dbReference>
<keyword evidence="4" id="KW-1185">Reference proteome</keyword>
<feature type="compositionally biased region" description="Polar residues" evidence="1">
    <location>
        <begin position="60"/>
        <end position="71"/>
    </location>
</feature>
<dbReference type="OrthoDB" id="5572587at2759"/>
<evidence type="ECO:0000256" key="1">
    <source>
        <dbReference type="SAM" id="MobiDB-lite"/>
    </source>
</evidence>
<accession>A0A5B7IN88</accession>
<organism evidence="3 4">
    <name type="scientific">Portunus trituberculatus</name>
    <name type="common">Swimming crab</name>
    <name type="synonym">Neptunus trituberculatus</name>
    <dbReference type="NCBI Taxonomy" id="210409"/>
    <lineage>
        <taxon>Eukaryota</taxon>
        <taxon>Metazoa</taxon>
        <taxon>Ecdysozoa</taxon>
        <taxon>Arthropoda</taxon>
        <taxon>Crustacea</taxon>
        <taxon>Multicrustacea</taxon>
        <taxon>Malacostraca</taxon>
        <taxon>Eumalacostraca</taxon>
        <taxon>Eucarida</taxon>
        <taxon>Decapoda</taxon>
        <taxon>Pleocyemata</taxon>
        <taxon>Brachyura</taxon>
        <taxon>Eubrachyura</taxon>
        <taxon>Portunoidea</taxon>
        <taxon>Portunidae</taxon>
        <taxon>Portuninae</taxon>
        <taxon>Portunus</taxon>
    </lineage>
</organism>
<reference evidence="3 4" key="1">
    <citation type="submission" date="2019-05" db="EMBL/GenBank/DDBJ databases">
        <title>Another draft genome of Portunus trituberculatus and its Hox gene families provides insights of decapod evolution.</title>
        <authorList>
            <person name="Jeong J.-H."/>
            <person name="Song I."/>
            <person name="Kim S."/>
            <person name="Choi T."/>
            <person name="Kim D."/>
            <person name="Ryu S."/>
            <person name="Kim W."/>
        </authorList>
    </citation>
    <scope>NUCLEOTIDE SEQUENCE [LARGE SCALE GENOMIC DNA]</scope>
    <source>
        <tissue evidence="3">Muscle</tissue>
    </source>
</reference>
<dbReference type="Pfam" id="PF12004">
    <property type="entry name" value="DAB2P_C"/>
    <property type="match status" value="1"/>
</dbReference>
<gene>
    <name evidence="3" type="ORF">E2C01_076303</name>
</gene>
<dbReference type="AlphaFoldDB" id="A0A5B7IN88"/>
<feature type="region of interest" description="Disordered" evidence="1">
    <location>
        <begin position="1"/>
        <end position="71"/>
    </location>
</feature>
<evidence type="ECO:0000259" key="2">
    <source>
        <dbReference type="Pfam" id="PF12004"/>
    </source>
</evidence>
<comment type="caution">
    <text evidence="3">The sequence shown here is derived from an EMBL/GenBank/DDBJ whole genome shotgun (WGS) entry which is preliminary data.</text>
</comment>
<feature type="compositionally biased region" description="Polar residues" evidence="1">
    <location>
        <begin position="13"/>
        <end position="24"/>
    </location>
</feature>
<feature type="compositionally biased region" description="Polar residues" evidence="1">
    <location>
        <begin position="39"/>
        <end position="48"/>
    </location>
</feature>
<proteinExistence type="predicted"/>
<sequence length="130" mass="14953">MEEMHHKLVTAEEQAQTRSVNSEGSDAVPPTSPCDPRQRSSSTASPLTHHQHSRHSRQSPQCPLAQQTGDQVQMREMIQKLQEQFRKEQKKMTELMSEKDALIQAQEDRINALDRTNTQLLMALEHIREL</sequence>
<feature type="domain" description="Disabled homolog 2-interacting protein C-terminal" evidence="2">
    <location>
        <begin position="66"/>
        <end position="129"/>
    </location>
</feature>
<protein>
    <recommendedName>
        <fullName evidence="2">Disabled homolog 2-interacting protein C-terminal domain-containing protein</fullName>
    </recommendedName>
</protein>